<protein>
    <submittedName>
        <fullName evidence="3">Outer membrane beta-barrel protein</fullName>
    </submittedName>
</protein>
<name>A0A9X3F7F0_9BACT</name>
<dbReference type="InterPro" id="IPR025665">
    <property type="entry name" value="Beta-barrel_OMP_2"/>
</dbReference>
<feature type="domain" description="Outer membrane protein beta-barrel" evidence="2">
    <location>
        <begin position="105"/>
        <end position="277"/>
    </location>
</feature>
<dbReference type="EMBL" id="JAPOHD010000029">
    <property type="protein sequence ID" value="MCY1721909.1"/>
    <property type="molecule type" value="Genomic_DNA"/>
</dbReference>
<evidence type="ECO:0000313" key="3">
    <source>
        <dbReference type="EMBL" id="MCY1721909.1"/>
    </source>
</evidence>
<dbReference type="Proteomes" id="UP001145087">
    <property type="component" value="Unassembled WGS sequence"/>
</dbReference>
<keyword evidence="1" id="KW-0732">Signal</keyword>
<sequence>MKKLFILILICALSTNVFAQTDTTKIKVLKKNIVTVVEDSEKVHVKVGEDRGVEVITDDWGDTTHVRVGRRTFKVIDGNNGTYVKVEKDANRQKWSGRFNPHWAGLEVGINVMTKTDYSVYNGDYAEYGDFLDLNPGKSLSWNLNIAEYAFTNERKTFGVVTGLGFSFNDYAFNDPITLQKEDGYGPVVPVDIRMENRDVKKSKLHVNYITAPLMLEVKTPLRMGSSRLYLAGGVIGSLYLGSHTKYKYYKGDKEKSKTGLHVNQWKYELTGRIGFGDFCVFANYSMTPLFKDGKGPEGFPLMIGVSFPNI</sequence>
<keyword evidence="4" id="KW-1185">Reference proteome</keyword>
<reference evidence="3" key="1">
    <citation type="submission" date="2022-11" db="EMBL/GenBank/DDBJ databases">
        <title>Marilongibacter aestuarii gen. nov., sp. nov., isolated from tidal flat sediment.</title>
        <authorList>
            <person name="Jiayan W."/>
        </authorList>
    </citation>
    <scope>NUCLEOTIDE SEQUENCE</scope>
    <source>
        <strain evidence="3">Z1-6</strain>
    </source>
</reference>
<gene>
    <name evidence="3" type="ORF">OU798_16260</name>
</gene>
<feature type="chain" id="PRO_5040753284" evidence="1">
    <location>
        <begin position="20"/>
        <end position="311"/>
    </location>
</feature>
<dbReference type="RefSeq" id="WP_343334238.1">
    <property type="nucleotide sequence ID" value="NZ_JAPOHD010000029.1"/>
</dbReference>
<dbReference type="Pfam" id="PF13568">
    <property type="entry name" value="OMP_b-brl_2"/>
    <property type="match status" value="1"/>
</dbReference>
<dbReference type="AlphaFoldDB" id="A0A9X3F7F0"/>
<comment type="caution">
    <text evidence="3">The sequence shown here is derived from an EMBL/GenBank/DDBJ whole genome shotgun (WGS) entry which is preliminary data.</text>
</comment>
<accession>A0A9X3F7F0</accession>
<evidence type="ECO:0000313" key="4">
    <source>
        <dbReference type="Proteomes" id="UP001145087"/>
    </source>
</evidence>
<feature type="signal peptide" evidence="1">
    <location>
        <begin position="1"/>
        <end position="19"/>
    </location>
</feature>
<organism evidence="3 4">
    <name type="scientific">Draconibacterium aestuarii</name>
    <dbReference type="NCBI Taxonomy" id="2998507"/>
    <lineage>
        <taxon>Bacteria</taxon>
        <taxon>Pseudomonadati</taxon>
        <taxon>Bacteroidota</taxon>
        <taxon>Bacteroidia</taxon>
        <taxon>Marinilabiliales</taxon>
        <taxon>Prolixibacteraceae</taxon>
        <taxon>Draconibacterium</taxon>
    </lineage>
</organism>
<evidence type="ECO:0000256" key="1">
    <source>
        <dbReference type="SAM" id="SignalP"/>
    </source>
</evidence>
<proteinExistence type="predicted"/>
<evidence type="ECO:0000259" key="2">
    <source>
        <dbReference type="Pfam" id="PF13568"/>
    </source>
</evidence>